<dbReference type="AlphaFoldDB" id="A0A9W9ICM0"/>
<dbReference type="PANTHER" id="PTHR24198:SF194">
    <property type="entry name" value="INVERSIN-A"/>
    <property type="match status" value="1"/>
</dbReference>
<proteinExistence type="predicted"/>
<dbReference type="InterPro" id="IPR002110">
    <property type="entry name" value="Ankyrin_rpt"/>
</dbReference>
<evidence type="ECO:0000313" key="4">
    <source>
        <dbReference type="Proteomes" id="UP001146351"/>
    </source>
</evidence>
<accession>A0A9W9ICM0</accession>
<organism evidence="3 4">
    <name type="scientific">Penicillium capsulatum</name>
    <dbReference type="NCBI Taxonomy" id="69766"/>
    <lineage>
        <taxon>Eukaryota</taxon>
        <taxon>Fungi</taxon>
        <taxon>Dikarya</taxon>
        <taxon>Ascomycota</taxon>
        <taxon>Pezizomycotina</taxon>
        <taxon>Eurotiomycetes</taxon>
        <taxon>Eurotiomycetidae</taxon>
        <taxon>Eurotiales</taxon>
        <taxon>Aspergillaceae</taxon>
        <taxon>Penicillium</taxon>
    </lineage>
</organism>
<protein>
    <submittedName>
        <fullName evidence="3">Uncharacterized protein</fullName>
    </submittedName>
</protein>
<dbReference type="PANTHER" id="PTHR24198">
    <property type="entry name" value="ANKYRIN REPEAT AND PROTEIN KINASE DOMAIN-CONTAINING PROTEIN"/>
    <property type="match status" value="1"/>
</dbReference>
<keyword evidence="1" id="KW-0677">Repeat</keyword>
<reference evidence="3" key="2">
    <citation type="journal article" date="2023" name="IMA Fungus">
        <title>Comparative genomic study of the Penicillium genus elucidates a diverse pangenome and 15 lateral gene transfer events.</title>
        <authorList>
            <person name="Petersen C."/>
            <person name="Sorensen T."/>
            <person name="Nielsen M.R."/>
            <person name="Sondergaard T.E."/>
            <person name="Sorensen J.L."/>
            <person name="Fitzpatrick D.A."/>
            <person name="Frisvad J.C."/>
            <person name="Nielsen K.L."/>
        </authorList>
    </citation>
    <scope>NUCLEOTIDE SEQUENCE</scope>
    <source>
        <strain evidence="3">IBT 21917</strain>
    </source>
</reference>
<sequence length="459" mass="51437">MPHLTSLAPEMLGLIVNYLEYASDLNAFSQACRLLLRVTNARLYGVCTKNYLFPGLLRIARNGNADAARKLLAVGHVEFIEVFADAFGVSCLHEESTESEEDPVSQFATEKGHVNILQYLLDMGVSLKRPSDHPTMPGLMLDTMLGSVASLRFLVEKGPFNTGWGFVLAFDWDAALEASDKATCNEFTFCATASGNENLTRRLLNMGCDATQDIESPLVQGVFCSPLVIAAFHGNVKVTEILLREYAKSKALVRKRAYDSALVHAMYRKHTPVMKAILDHGGAKLIKEYGTQALQISMLRAIRGPEISHIDEFLVSRAEFPRRQDRLSASRNLQIICVLIGRRANVNYAGFVDTPMIETNVLNYLTQEELMEDDLVIFEGLLNRGANPLVHFDKEDANALKHAVKFENAMLVKLYLDAILKNGYHHPQLLRWVLQTLQRDYCDSWDDHGAELEGYTRPR</sequence>
<comment type="caution">
    <text evidence="3">The sequence shown here is derived from an EMBL/GenBank/DDBJ whole genome shotgun (WGS) entry which is preliminary data.</text>
</comment>
<name>A0A9W9ICM0_9EURO</name>
<dbReference type="SUPFAM" id="SSF48403">
    <property type="entry name" value="Ankyrin repeat"/>
    <property type="match status" value="1"/>
</dbReference>
<keyword evidence="2" id="KW-0040">ANK repeat</keyword>
<dbReference type="EMBL" id="JAPQKO010000003">
    <property type="protein sequence ID" value="KAJ5173248.1"/>
    <property type="molecule type" value="Genomic_DNA"/>
</dbReference>
<dbReference type="Proteomes" id="UP001146351">
    <property type="component" value="Unassembled WGS sequence"/>
</dbReference>
<evidence type="ECO:0000313" key="3">
    <source>
        <dbReference type="EMBL" id="KAJ5173248.1"/>
    </source>
</evidence>
<dbReference type="InterPro" id="IPR036770">
    <property type="entry name" value="Ankyrin_rpt-contain_sf"/>
</dbReference>
<keyword evidence="4" id="KW-1185">Reference proteome</keyword>
<dbReference type="Gene3D" id="1.25.40.20">
    <property type="entry name" value="Ankyrin repeat-containing domain"/>
    <property type="match status" value="1"/>
</dbReference>
<dbReference type="SMART" id="SM00248">
    <property type="entry name" value="ANK"/>
    <property type="match status" value="4"/>
</dbReference>
<dbReference type="OrthoDB" id="366390at2759"/>
<evidence type="ECO:0000256" key="2">
    <source>
        <dbReference type="ARBA" id="ARBA00023043"/>
    </source>
</evidence>
<evidence type="ECO:0000256" key="1">
    <source>
        <dbReference type="ARBA" id="ARBA00022737"/>
    </source>
</evidence>
<gene>
    <name evidence="3" type="ORF">N7492_005841</name>
</gene>
<reference evidence="3" key="1">
    <citation type="submission" date="2022-11" db="EMBL/GenBank/DDBJ databases">
        <authorList>
            <person name="Petersen C."/>
        </authorList>
    </citation>
    <scope>NUCLEOTIDE SEQUENCE</scope>
    <source>
        <strain evidence="3">IBT 21917</strain>
    </source>
</reference>